<dbReference type="AlphaFoldDB" id="A0A9R1VQA1"/>
<keyword evidence="1" id="KW-1133">Transmembrane helix</keyword>
<evidence type="ECO:0000313" key="2">
    <source>
        <dbReference type="EMBL" id="KAJ0208661.1"/>
    </source>
</evidence>
<comment type="caution">
    <text evidence="2">The sequence shown here is derived from an EMBL/GenBank/DDBJ whole genome shotgun (WGS) entry which is preliminary data.</text>
</comment>
<evidence type="ECO:0000313" key="3">
    <source>
        <dbReference type="Proteomes" id="UP000235145"/>
    </source>
</evidence>
<keyword evidence="1" id="KW-0812">Transmembrane</keyword>
<organism evidence="2 3">
    <name type="scientific">Lactuca sativa</name>
    <name type="common">Garden lettuce</name>
    <dbReference type="NCBI Taxonomy" id="4236"/>
    <lineage>
        <taxon>Eukaryota</taxon>
        <taxon>Viridiplantae</taxon>
        <taxon>Streptophyta</taxon>
        <taxon>Embryophyta</taxon>
        <taxon>Tracheophyta</taxon>
        <taxon>Spermatophyta</taxon>
        <taxon>Magnoliopsida</taxon>
        <taxon>eudicotyledons</taxon>
        <taxon>Gunneridae</taxon>
        <taxon>Pentapetalae</taxon>
        <taxon>asterids</taxon>
        <taxon>campanulids</taxon>
        <taxon>Asterales</taxon>
        <taxon>Asteraceae</taxon>
        <taxon>Cichorioideae</taxon>
        <taxon>Cichorieae</taxon>
        <taxon>Lactucinae</taxon>
        <taxon>Lactuca</taxon>
    </lineage>
</organism>
<evidence type="ECO:0000256" key="1">
    <source>
        <dbReference type="SAM" id="Phobius"/>
    </source>
</evidence>
<proteinExistence type="predicted"/>
<dbReference type="EMBL" id="NBSK02000004">
    <property type="protein sequence ID" value="KAJ0208661.1"/>
    <property type="molecule type" value="Genomic_DNA"/>
</dbReference>
<feature type="transmembrane region" description="Helical" evidence="1">
    <location>
        <begin position="101"/>
        <end position="128"/>
    </location>
</feature>
<dbReference type="Proteomes" id="UP000235145">
    <property type="component" value="Unassembled WGS sequence"/>
</dbReference>
<feature type="transmembrane region" description="Helical" evidence="1">
    <location>
        <begin position="63"/>
        <end position="81"/>
    </location>
</feature>
<accession>A0A9R1VQA1</accession>
<sequence>MKDITLWGQEIEFWAKTRKYMSFSESEHKESFTNLSVYLHNHRWTNLHSCTNIKIDVMDLFQLHTFIGCLLLVIFICSMHLRGDYLNTMFILVVMDVNNQTLPIAFGLGMVNNVDSFTWFLIIPSLTIPQIQHLMRLKEALGEGKEVSFITNMDNVINFCIGWVFPDSYHGYTCKSVFIYMRRRVGGNRTLEPLFWMTSNSYIMFDYEQNFRRLTHDAREVLVNIDHAK</sequence>
<reference evidence="2 3" key="1">
    <citation type="journal article" date="2017" name="Nat. Commun.">
        <title>Genome assembly with in vitro proximity ligation data and whole-genome triplication in lettuce.</title>
        <authorList>
            <person name="Reyes-Chin-Wo S."/>
            <person name="Wang Z."/>
            <person name="Yang X."/>
            <person name="Kozik A."/>
            <person name="Arikit S."/>
            <person name="Song C."/>
            <person name="Xia L."/>
            <person name="Froenicke L."/>
            <person name="Lavelle D.O."/>
            <person name="Truco M.J."/>
            <person name="Xia R."/>
            <person name="Zhu S."/>
            <person name="Xu C."/>
            <person name="Xu H."/>
            <person name="Xu X."/>
            <person name="Cox K."/>
            <person name="Korf I."/>
            <person name="Meyers B.C."/>
            <person name="Michelmore R.W."/>
        </authorList>
    </citation>
    <scope>NUCLEOTIDE SEQUENCE [LARGE SCALE GENOMIC DNA]</scope>
    <source>
        <strain evidence="3">cv. Salinas</strain>
        <tissue evidence="2">Seedlings</tissue>
    </source>
</reference>
<gene>
    <name evidence="2" type="ORF">LSAT_V11C400166190</name>
</gene>
<name>A0A9R1VQA1_LACSA</name>
<keyword evidence="3" id="KW-1185">Reference proteome</keyword>
<protein>
    <submittedName>
        <fullName evidence="2">Uncharacterized protein</fullName>
    </submittedName>
</protein>
<keyword evidence="1" id="KW-0472">Membrane</keyword>